<accession>A0A7Y0BNW1</accession>
<organism evidence="1 2">
    <name type="scientific">Novosphingobium olei</name>
    <dbReference type="NCBI Taxonomy" id="2728851"/>
    <lineage>
        <taxon>Bacteria</taxon>
        <taxon>Pseudomonadati</taxon>
        <taxon>Pseudomonadota</taxon>
        <taxon>Alphaproteobacteria</taxon>
        <taxon>Sphingomonadales</taxon>
        <taxon>Sphingomonadaceae</taxon>
        <taxon>Novosphingobium</taxon>
    </lineage>
</organism>
<dbReference type="RefSeq" id="WP_169493062.1">
    <property type="nucleotide sequence ID" value="NZ_JABBGM010000003.1"/>
</dbReference>
<keyword evidence="2" id="KW-1185">Reference proteome</keyword>
<protein>
    <submittedName>
        <fullName evidence="1">Uncharacterized protein</fullName>
    </submittedName>
</protein>
<name>A0A7Y0BNW1_9SPHN</name>
<dbReference type="Proteomes" id="UP000583556">
    <property type="component" value="Unassembled WGS sequence"/>
</dbReference>
<dbReference type="AlphaFoldDB" id="A0A7Y0BNW1"/>
<reference evidence="1 2" key="1">
    <citation type="submission" date="2020-04" db="EMBL/GenBank/DDBJ databases">
        <title>Novosphingobium sp. TW-4 isolated from soil.</title>
        <authorList>
            <person name="Dahal R.H."/>
            <person name="Chaudhary D.K."/>
        </authorList>
    </citation>
    <scope>NUCLEOTIDE SEQUENCE [LARGE SCALE GENOMIC DNA]</scope>
    <source>
        <strain evidence="1 2">TW-4</strain>
    </source>
</reference>
<evidence type="ECO:0000313" key="1">
    <source>
        <dbReference type="EMBL" id="NML93799.1"/>
    </source>
</evidence>
<comment type="caution">
    <text evidence="1">The sequence shown here is derived from an EMBL/GenBank/DDBJ whole genome shotgun (WGS) entry which is preliminary data.</text>
</comment>
<proteinExistence type="predicted"/>
<dbReference type="EMBL" id="JABBGM010000003">
    <property type="protein sequence ID" value="NML93799.1"/>
    <property type="molecule type" value="Genomic_DNA"/>
</dbReference>
<sequence length="112" mass="11775">MATVTVCSKLPFDFKAEFGGTSVVFNGAKGVDVTGEPVLLEGYGMTPGVDSEWFEGWKKDAAEFPAVVNGVIFASAANKAQDEAKELAGEVKSGLEQKSADELGVEVSVKEK</sequence>
<evidence type="ECO:0000313" key="2">
    <source>
        <dbReference type="Proteomes" id="UP000583556"/>
    </source>
</evidence>
<gene>
    <name evidence="1" type="ORF">HHL27_08980</name>
</gene>